<dbReference type="InterPro" id="IPR010295">
    <property type="entry name" value="DUF898"/>
</dbReference>
<sequence>MLSSHALPVDPLSAPATESQDFISSNPTVSLTDTALALATDDRIRFTGSGKEYFRIWIVNLCLTLLTLGVYSAWAKVRRLKYFDQNTVYAGAVFNFHGRPEVILRGRIISVIFLFFYHYVYGLSKLSAILIALALLFMLPLMLRGALRFRLQNTSYRGIRFQFHGSRMRAYLVYLPVVVIFLLPGLVTVLYPRRTTWLIYAFLPYLSWPWLYAGMKRYQNGNFAYGRLRSATTLGWTRFVWPFVAAVLVMLLAVFIIGLTTAVTVNGSKIFAKDKVVFASVLMAILGGVSAAYIVYLILGPALQVSLWNRLWNSTSLQGVQIQSVLPMSAYIKLQTKNFFLTVLSLGLYRPFAVVAAYRFRLEHMQLTVASFEAAGAAADGQRSTSTADASADMFGFDLSW</sequence>
<dbReference type="RefSeq" id="WP_186880320.1">
    <property type="nucleotide sequence ID" value="NZ_JACOGG010000004.1"/>
</dbReference>
<feature type="transmembrane region" description="Helical" evidence="1">
    <location>
        <begin position="102"/>
        <end position="120"/>
    </location>
</feature>
<feature type="transmembrane region" description="Helical" evidence="1">
    <location>
        <begin position="338"/>
        <end position="358"/>
    </location>
</feature>
<proteinExistence type="predicted"/>
<feature type="transmembrane region" description="Helical" evidence="1">
    <location>
        <begin position="277"/>
        <end position="299"/>
    </location>
</feature>
<keyword evidence="1" id="KW-1133">Transmembrane helix</keyword>
<feature type="transmembrane region" description="Helical" evidence="1">
    <location>
        <begin position="168"/>
        <end position="191"/>
    </location>
</feature>
<accession>A0A923KZ96</accession>
<dbReference type="Pfam" id="PF05987">
    <property type="entry name" value="DUF898"/>
    <property type="match status" value="1"/>
</dbReference>
<name>A0A923KZ96_9BURK</name>
<feature type="transmembrane region" description="Helical" evidence="1">
    <location>
        <begin position="54"/>
        <end position="74"/>
    </location>
</feature>
<evidence type="ECO:0000256" key="1">
    <source>
        <dbReference type="SAM" id="Phobius"/>
    </source>
</evidence>
<keyword evidence="3" id="KW-1185">Reference proteome</keyword>
<keyword evidence="1" id="KW-0472">Membrane</keyword>
<dbReference type="Proteomes" id="UP000612361">
    <property type="component" value="Unassembled WGS sequence"/>
</dbReference>
<evidence type="ECO:0000313" key="3">
    <source>
        <dbReference type="Proteomes" id="UP000612361"/>
    </source>
</evidence>
<dbReference type="AlphaFoldDB" id="A0A923KZ96"/>
<comment type="caution">
    <text evidence="2">The sequence shown here is derived from an EMBL/GenBank/DDBJ whole genome shotgun (WGS) entry which is preliminary data.</text>
</comment>
<evidence type="ECO:0000313" key="2">
    <source>
        <dbReference type="EMBL" id="MBC3934701.1"/>
    </source>
</evidence>
<feature type="transmembrane region" description="Helical" evidence="1">
    <location>
        <begin position="236"/>
        <end position="257"/>
    </location>
</feature>
<keyword evidence="1" id="KW-0812">Transmembrane</keyword>
<reference evidence="2" key="1">
    <citation type="submission" date="2020-08" db="EMBL/GenBank/DDBJ databases">
        <title>Novel species isolated from subtropical streams in China.</title>
        <authorList>
            <person name="Lu H."/>
        </authorList>
    </citation>
    <scope>NUCLEOTIDE SEQUENCE</scope>
    <source>
        <strain evidence="2">CY7W</strain>
    </source>
</reference>
<gene>
    <name evidence="2" type="ORF">H8K47_04950</name>
</gene>
<feature type="transmembrane region" description="Helical" evidence="1">
    <location>
        <begin position="126"/>
        <end position="147"/>
    </location>
</feature>
<dbReference type="EMBL" id="JACOGG010000004">
    <property type="protein sequence ID" value="MBC3934701.1"/>
    <property type="molecule type" value="Genomic_DNA"/>
</dbReference>
<protein>
    <submittedName>
        <fullName evidence="2">DUF898 domain-containing protein</fullName>
    </submittedName>
</protein>
<feature type="transmembrane region" description="Helical" evidence="1">
    <location>
        <begin position="197"/>
        <end position="215"/>
    </location>
</feature>
<organism evidence="2 3">
    <name type="scientific">Undibacterium rugosum</name>
    <dbReference type="NCBI Taxonomy" id="2762291"/>
    <lineage>
        <taxon>Bacteria</taxon>
        <taxon>Pseudomonadati</taxon>
        <taxon>Pseudomonadota</taxon>
        <taxon>Betaproteobacteria</taxon>
        <taxon>Burkholderiales</taxon>
        <taxon>Oxalobacteraceae</taxon>
        <taxon>Undibacterium</taxon>
    </lineage>
</organism>